<dbReference type="AlphaFoldDB" id="A0A0A1F676"/>
<protein>
    <submittedName>
        <fullName evidence="1">SAM-dependent methyltransferase</fullName>
    </submittedName>
</protein>
<dbReference type="EMBL" id="CP009962">
    <property type="protein sequence ID" value="AIY39275.1"/>
    <property type="molecule type" value="Genomic_DNA"/>
</dbReference>
<dbReference type="GO" id="GO:0008168">
    <property type="term" value="F:methyltransferase activity"/>
    <property type="evidence" value="ECO:0007669"/>
    <property type="project" value="UniProtKB-KW"/>
</dbReference>
<sequence>MTACKCCGQTSTLAGLVDFSRCGADVHAGKKIDPYAGWPVYFYRCGSCGFTFTRALDKWRTEDFAAHIYNDDYVRHDPDYLGSRPQSNADMIMNNMGRMKEQISLLDYGSGMGMMTEILGKNGFASVASFDPFSSTQRPERQFNMVTCFEVFEHVHDPLDLVKDINSFLSPDGALLFSTLLCPQQIVDDGLHNWWYCAPRNGHISFYTLPALTALATHFALRVHSFNDGLHAMYRPHVAEWLKPFIPAQDEVPELPSATAGHGQS</sequence>
<dbReference type="STRING" id="279058.LT85_0115"/>
<keyword evidence="1" id="KW-0808">Transferase</keyword>
<keyword evidence="2" id="KW-1185">Reference proteome</keyword>
<dbReference type="InterPro" id="IPR029063">
    <property type="entry name" value="SAM-dependent_MTases_sf"/>
</dbReference>
<evidence type="ECO:0000313" key="1">
    <source>
        <dbReference type="EMBL" id="AIY39275.1"/>
    </source>
</evidence>
<accession>A0A0A1F676</accession>
<proteinExistence type="predicted"/>
<name>A0A0A1F676_9BURK</name>
<dbReference type="KEGG" id="care:LT85_0115"/>
<keyword evidence="1" id="KW-0489">Methyltransferase</keyword>
<dbReference type="OrthoDB" id="9791944at2"/>
<reference evidence="2" key="1">
    <citation type="journal article" date="2014" name="Soil Biol. Biochem.">
        <title>Structure and function of bacterial communities in ageing soils: Insights from the Mendocino ecological staircase.</title>
        <authorList>
            <person name="Uroz S."/>
            <person name="Tech J.J."/>
            <person name="Sawaya N.A."/>
            <person name="Frey-Klett P."/>
            <person name="Leveau J.H.J."/>
        </authorList>
    </citation>
    <scope>NUCLEOTIDE SEQUENCE [LARGE SCALE GENOMIC DNA]</scope>
    <source>
        <strain evidence="2">Cal35</strain>
    </source>
</reference>
<dbReference type="RefSeq" id="WP_081991864.1">
    <property type="nucleotide sequence ID" value="NZ_CP009962.1"/>
</dbReference>
<organism evidence="1 2">
    <name type="scientific">Collimonas arenae</name>
    <dbReference type="NCBI Taxonomy" id="279058"/>
    <lineage>
        <taxon>Bacteria</taxon>
        <taxon>Pseudomonadati</taxon>
        <taxon>Pseudomonadota</taxon>
        <taxon>Betaproteobacteria</taxon>
        <taxon>Burkholderiales</taxon>
        <taxon>Oxalobacteraceae</taxon>
        <taxon>Collimonas</taxon>
    </lineage>
</organism>
<dbReference type="Pfam" id="PF13489">
    <property type="entry name" value="Methyltransf_23"/>
    <property type="match status" value="1"/>
</dbReference>
<dbReference type="Gene3D" id="3.40.50.150">
    <property type="entry name" value="Vaccinia Virus protein VP39"/>
    <property type="match status" value="1"/>
</dbReference>
<dbReference type="SUPFAM" id="SSF53335">
    <property type="entry name" value="S-adenosyl-L-methionine-dependent methyltransferases"/>
    <property type="match status" value="1"/>
</dbReference>
<dbReference type="GO" id="GO:0032259">
    <property type="term" value="P:methylation"/>
    <property type="evidence" value="ECO:0007669"/>
    <property type="project" value="UniProtKB-KW"/>
</dbReference>
<evidence type="ECO:0000313" key="2">
    <source>
        <dbReference type="Proteomes" id="UP000030302"/>
    </source>
</evidence>
<gene>
    <name evidence="1" type="ORF">LT85_0115</name>
</gene>
<dbReference type="HOGENOM" id="CLU_091613_0_0_4"/>
<dbReference type="Proteomes" id="UP000030302">
    <property type="component" value="Chromosome"/>
</dbReference>